<name>F2U2A2_SALR5</name>
<evidence type="ECO:0000256" key="4">
    <source>
        <dbReference type="RuleBase" id="RU003919"/>
    </source>
</evidence>
<dbReference type="GO" id="GO:0006412">
    <property type="term" value="P:translation"/>
    <property type="evidence" value="ECO:0007669"/>
    <property type="project" value="InterPro"/>
</dbReference>
<dbReference type="InterPro" id="IPR000589">
    <property type="entry name" value="Ribosomal_uS15"/>
</dbReference>
<comment type="similarity">
    <text evidence="1 4">Belongs to the universal ribosomal protein uS15 family.</text>
</comment>
<dbReference type="PANTHER" id="PTHR23321:SF26">
    <property type="entry name" value="SMALL RIBOSOMAL SUBUNIT PROTEIN US15M"/>
    <property type="match status" value="1"/>
</dbReference>
<organism evidence="5 6">
    <name type="scientific">Salpingoeca rosetta (strain ATCC 50818 / BSB-021)</name>
    <dbReference type="NCBI Taxonomy" id="946362"/>
    <lineage>
        <taxon>Eukaryota</taxon>
        <taxon>Choanoflagellata</taxon>
        <taxon>Craspedida</taxon>
        <taxon>Salpingoecidae</taxon>
        <taxon>Salpingoeca</taxon>
    </lineage>
</organism>
<dbReference type="InterPro" id="IPR009068">
    <property type="entry name" value="uS15_NS1_RNA-bd_sf"/>
</dbReference>
<dbReference type="Pfam" id="PF00312">
    <property type="entry name" value="Ribosomal_S15"/>
    <property type="match status" value="1"/>
</dbReference>
<keyword evidence="3 4" id="KW-0687">Ribonucleoprotein</keyword>
<evidence type="ECO:0000313" key="6">
    <source>
        <dbReference type="Proteomes" id="UP000007799"/>
    </source>
</evidence>
<evidence type="ECO:0000256" key="3">
    <source>
        <dbReference type="ARBA" id="ARBA00023274"/>
    </source>
</evidence>
<dbReference type="CDD" id="cd00353">
    <property type="entry name" value="Ribosomal_S15p_S13e"/>
    <property type="match status" value="1"/>
</dbReference>
<dbReference type="InterPro" id="IPR005290">
    <property type="entry name" value="Ribosomal_uS15_bac-type"/>
</dbReference>
<evidence type="ECO:0000256" key="1">
    <source>
        <dbReference type="ARBA" id="ARBA00008434"/>
    </source>
</evidence>
<dbReference type="RefSeq" id="XP_004996958.1">
    <property type="nucleotide sequence ID" value="XM_004996901.1"/>
</dbReference>
<keyword evidence="6" id="KW-1185">Reference proteome</keyword>
<dbReference type="EMBL" id="GL832959">
    <property type="protein sequence ID" value="EGD81754.1"/>
    <property type="molecule type" value="Genomic_DNA"/>
</dbReference>
<dbReference type="GO" id="GO:0005840">
    <property type="term" value="C:ribosome"/>
    <property type="evidence" value="ECO:0007669"/>
    <property type="project" value="UniProtKB-KW"/>
</dbReference>
<evidence type="ECO:0000256" key="2">
    <source>
        <dbReference type="ARBA" id="ARBA00022980"/>
    </source>
</evidence>
<proteinExistence type="inferred from homology"/>
<dbReference type="Gene3D" id="6.10.250.3130">
    <property type="match status" value="1"/>
</dbReference>
<dbReference type="GO" id="GO:1990904">
    <property type="term" value="C:ribonucleoprotein complex"/>
    <property type="evidence" value="ECO:0007669"/>
    <property type="project" value="UniProtKB-KW"/>
</dbReference>
<dbReference type="GO" id="GO:0003735">
    <property type="term" value="F:structural constituent of ribosome"/>
    <property type="evidence" value="ECO:0007669"/>
    <property type="project" value="InterPro"/>
</dbReference>
<accession>F2U2A2</accession>
<dbReference type="SMART" id="SM01387">
    <property type="entry name" value="Ribosomal_S15"/>
    <property type="match status" value="1"/>
</dbReference>
<evidence type="ECO:0000313" key="5">
    <source>
        <dbReference type="EMBL" id="EGD81754.1"/>
    </source>
</evidence>
<dbReference type="STRING" id="946362.F2U2A2"/>
<protein>
    <submittedName>
        <fullName evidence="5">30S ribosomal protein S15</fullName>
    </submittedName>
</protein>
<dbReference type="GO" id="GO:0005737">
    <property type="term" value="C:cytoplasm"/>
    <property type="evidence" value="ECO:0007669"/>
    <property type="project" value="UniProtKB-ARBA"/>
</dbReference>
<dbReference type="PANTHER" id="PTHR23321">
    <property type="entry name" value="RIBOSOMAL PROTEIN S15, BACTERIAL AND ORGANELLAR"/>
    <property type="match status" value="1"/>
</dbReference>
<dbReference type="PROSITE" id="PS00362">
    <property type="entry name" value="RIBOSOMAL_S15"/>
    <property type="match status" value="1"/>
</dbReference>
<sequence>MMQRVQRVVGAVVPRSHALHLGTGARAAGSCVAPPSYRRTLTAAAPAALARACKWHVPSRVARMHTSNSCAVPGKTDSESDPVLDRVVNVDVSSLDAEASNTDLDWLSHPDFEDPQQFSRHYKDALVECGADAIVAQTFHASFASQAELTKLRIQQAINKVEGRDGNVGSTAAQVAALTARIQSLIPHFQKHRKDNHGRRGLLAMVQKRRKLLQYLKRKDFPRYLEVLQTLNIRPVAGLR</sequence>
<dbReference type="HAMAP" id="MF_01343_B">
    <property type="entry name" value="Ribosomal_uS15_B"/>
    <property type="match status" value="1"/>
</dbReference>
<dbReference type="OrthoDB" id="441444at2759"/>
<dbReference type="NCBIfam" id="TIGR00952">
    <property type="entry name" value="S15_bact"/>
    <property type="match status" value="1"/>
</dbReference>
<keyword evidence="2 4" id="KW-0689">Ribosomal protein</keyword>
<dbReference type="AlphaFoldDB" id="F2U2A2"/>
<dbReference type="Gene3D" id="1.10.287.10">
    <property type="entry name" value="S15/NS1, RNA-binding"/>
    <property type="match status" value="1"/>
</dbReference>
<dbReference type="eggNOG" id="KOG2815">
    <property type="taxonomic scope" value="Eukaryota"/>
</dbReference>
<dbReference type="SUPFAM" id="SSF47060">
    <property type="entry name" value="S15/NS1 RNA-binding domain"/>
    <property type="match status" value="1"/>
</dbReference>
<dbReference type="InParanoid" id="F2U2A2"/>
<gene>
    <name evidence="5" type="ORF">PTSG_02466</name>
</gene>
<dbReference type="GeneID" id="16077550"/>
<dbReference type="Proteomes" id="UP000007799">
    <property type="component" value="Unassembled WGS sequence"/>
</dbReference>
<dbReference type="KEGG" id="sre:PTSG_02466"/>
<reference evidence="5" key="1">
    <citation type="submission" date="2009-08" db="EMBL/GenBank/DDBJ databases">
        <title>Annotation of Salpingoeca rosetta.</title>
        <authorList>
            <consortium name="The Broad Institute Genome Sequencing Platform"/>
            <person name="Russ C."/>
            <person name="Cuomo C."/>
            <person name="Burger G."/>
            <person name="Gray M.W."/>
            <person name="Holland P.W.H."/>
            <person name="King N."/>
            <person name="Lang F.B.F."/>
            <person name="Roger A.J."/>
            <person name="Ruiz-Trillo I."/>
            <person name="Young S.K."/>
            <person name="Zeng Q."/>
            <person name="Gargeya S."/>
            <person name="Alvarado L."/>
            <person name="Berlin A."/>
            <person name="Chapman S.B."/>
            <person name="Chen Z."/>
            <person name="Freedman E."/>
            <person name="Gellesch M."/>
            <person name="Goldberg J."/>
            <person name="Griggs A."/>
            <person name="Gujja S."/>
            <person name="Heilman E."/>
            <person name="Heiman D."/>
            <person name="Howarth C."/>
            <person name="Mehta T."/>
            <person name="Neiman D."/>
            <person name="Pearson M."/>
            <person name="Roberts A."/>
            <person name="Saif S."/>
            <person name="Shea T."/>
            <person name="Shenoy N."/>
            <person name="Sisk P."/>
            <person name="Stolte C."/>
            <person name="Sykes S."/>
            <person name="White J."/>
            <person name="Yandava C."/>
            <person name="Haas B."/>
            <person name="Nusbaum C."/>
            <person name="Birren B."/>
        </authorList>
    </citation>
    <scope>NUCLEOTIDE SEQUENCE</scope>
    <source>
        <strain evidence="5">ATCC 50818</strain>
    </source>
</reference>